<dbReference type="Proteomes" id="UP000886047">
    <property type="component" value="Unassembled WGS sequence"/>
</dbReference>
<keyword evidence="2" id="KW-0964">Secreted</keyword>
<feature type="chain" id="PRO_5032561073" evidence="4">
    <location>
        <begin position="25"/>
        <end position="610"/>
    </location>
</feature>
<dbReference type="SUPFAM" id="SSF51126">
    <property type="entry name" value="Pectin lyase-like"/>
    <property type="match status" value="1"/>
</dbReference>
<evidence type="ECO:0000313" key="6">
    <source>
        <dbReference type="EMBL" id="HDR52595.1"/>
    </source>
</evidence>
<evidence type="ECO:0000256" key="1">
    <source>
        <dbReference type="ARBA" id="ARBA00004613"/>
    </source>
</evidence>
<accession>A0A831PLI5</accession>
<evidence type="ECO:0000259" key="5">
    <source>
        <dbReference type="Pfam" id="PF13229"/>
    </source>
</evidence>
<feature type="domain" description="Right handed beta helix" evidence="5">
    <location>
        <begin position="265"/>
        <end position="433"/>
    </location>
</feature>
<keyword evidence="3 4" id="KW-0732">Signal</keyword>
<dbReference type="GO" id="GO:0016837">
    <property type="term" value="F:carbon-oxygen lyase activity, acting on polysaccharides"/>
    <property type="evidence" value="ECO:0007669"/>
    <property type="project" value="TreeGrafter"/>
</dbReference>
<dbReference type="InterPro" id="IPR012334">
    <property type="entry name" value="Pectin_lyas_fold"/>
</dbReference>
<dbReference type="GO" id="GO:0005576">
    <property type="term" value="C:extracellular region"/>
    <property type="evidence" value="ECO:0007669"/>
    <property type="project" value="UniProtKB-SubCell"/>
</dbReference>
<proteinExistence type="predicted"/>
<dbReference type="EMBL" id="DSDK01000750">
    <property type="protein sequence ID" value="HDR52595.1"/>
    <property type="molecule type" value="Genomic_DNA"/>
</dbReference>
<sequence length="610" mass="68864">MKNRKFSFLIFLAGIFITTQSLWSQPSGGPYGPVRQYYELPDVPGSIWYVSPDGNSGVSGLTLDSPTTIESAIVRAVSGDAIVLRGGTYRTGNLTFNQRIVIQPYQDEHPVLKGTQVADNWQQAGEGLWVTRWEHLFPGKPEAWWNRQRNERFTPMHRFNNDGIFIDGQYLQSVGSKEDVDEGTYFVDYEDERIYIGVNPSDKFIEITAFRKAIVRPNAEVRGKKPDKYGPVIRGLEITQYPDTMVHIGDDFWVIEQDASDLVGTVFENCTFSNCFRIGLFAISDSMVIRNCEVRNTNTEGLYIVASKDVLLEKNLIVNNNIERWTGFYPAAVKIFNQTIRTKCNDNLVIDHPYSNGIWYDVGNKDGIFVNNWIQNVGMQNQPFNPNSIWIGQNGFFFEISKGAVCAGNVFVDCDHSILVLNSSDVKIYQNTFINSQVCIARDQRSAEGDTFDWHPLTGPDVEKRTGHEFVNNLLYGDAGYDYPLLFVWQPESMCERLKEPALQKMDNNVYVNQGVMELLILLSQDLGETCQAGFNTPGELNKAVPAYAAKSMSLKNYHGSLFKGVHLGNYQLMNDFPGMRAAKELPEHIKNLMGITGTVNWPGAFKPVE</sequence>
<reference evidence="6" key="1">
    <citation type="journal article" date="2020" name="mSystems">
        <title>Genome- and Community-Level Interaction Insights into Carbon Utilization and Element Cycling Functions of Hydrothermarchaeota in Hydrothermal Sediment.</title>
        <authorList>
            <person name="Zhou Z."/>
            <person name="Liu Y."/>
            <person name="Xu W."/>
            <person name="Pan J."/>
            <person name="Luo Z.H."/>
            <person name="Li M."/>
        </authorList>
    </citation>
    <scope>NUCLEOTIDE SEQUENCE [LARGE SCALE GENOMIC DNA]</scope>
    <source>
        <strain evidence="6">SpSt-1217</strain>
    </source>
</reference>
<comment type="subcellular location">
    <subcellularLocation>
        <location evidence="1">Secreted</location>
    </subcellularLocation>
</comment>
<gene>
    <name evidence="6" type="ORF">ENN90_13420</name>
</gene>
<organism evidence="6">
    <name type="scientific">Mariniphaga anaerophila</name>
    <dbReference type="NCBI Taxonomy" id="1484053"/>
    <lineage>
        <taxon>Bacteria</taxon>
        <taxon>Pseudomonadati</taxon>
        <taxon>Bacteroidota</taxon>
        <taxon>Bacteroidia</taxon>
        <taxon>Marinilabiliales</taxon>
        <taxon>Prolixibacteraceae</taxon>
        <taxon>Mariniphaga</taxon>
    </lineage>
</organism>
<evidence type="ECO:0000256" key="4">
    <source>
        <dbReference type="SAM" id="SignalP"/>
    </source>
</evidence>
<dbReference type="InterPro" id="IPR039448">
    <property type="entry name" value="Beta_helix"/>
</dbReference>
<dbReference type="PANTHER" id="PTHR40088">
    <property type="entry name" value="PECTATE LYASE (EUROFUNG)"/>
    <property type="match status" value="1"/>
</dbReference>
<dbReference type="InterPro" id="IPR011050">
    <property type="entry name" value="Pectin_lyase_fold/virulence"/>
</dbReference>
<protein>
    <submittedName>
        <fullName evidence="6">Right-handed parallel beta-helix repeat-containing protein</fullName>
    </submittedName>
</protein>
<comment type="caution">
    <text evidence="6">The sequence shown here is derived from an EMBL/GenBank/DDBJ whole genome shotgun (WGS) entry which is preliminary data.</text>
</comment>
<evidence type="ECO:0000256" key="3">
    <source>
        <dbReference type="ARBA" id="ARBA00022729"/>
    </source>
</evidence>
<dbReference type="Pfam" id="PF13229">
    <property type="entry name" value="Beta_helix"/>
    <property type="match status" value="1"/>
</dbReference>
<dbReference type="InterPro" id="IPR052052">
    <property type="entry name" value="Polysaccharide_Lyase_9"/>
</dbReference>
<feature type="signal peptide" evidence="4">
    <location>
        <begin position="1"/>
        <end position="24"/>
    </location>
</feature>
<evidence type="ECO:0000256" key="2">
    <source>
        <dbReference type="ARBA" id="ARBA00022525"/>
    </source>
</evidence>
<dbReference type="AlphaFoldDB" id="A0A831PLI5"/>
<dbReference type="PANTHER" id="PTHR40088:SF2">
    <property type="entry name" value="SECRETED SUGAR HYDROLASE"/>
    <property type="match status" value="1"/>
</dbReference>
<dbReference type="Gene3D" id="2.160.20.10">
    <property type="entry name" value="Single-stranded right-handed beta-helix, Pectin lyase-like"/>
    <property type="match status" value="2"/>
</dbReference>
<name>A0A831PLI5_9BACT</name>